<dbReference type="InterPro" id="IPR018976">
    <property type="entry name" value="Imelysin-like"/>
</dbReference>
<evidence type="ECO:0000259" key="4">
    <source>
        <dbReference type="Pfam" id="PF09375"/>
    </source>
</evidence>
<evidence type="ECO:0000256" key="2">
    <source>
        <dbReference type="ARBA" id="ARBA00022729"/>
    </source>
</evidence>
<evidence type="ECO:0000256" key="3">
    <source>
        <dbReference type="SAM" id="SignalP"/>
    </source>
</evidence>
<dbReference type="GO" id="GO:0030313">
    <property type="term" value="C:cell envelope"/>
    <property type="evidence" value="ECO:0007669"/>
    <property type="project" value="UniProtKB-SubCell"/>
</dbReference>
<evidence type="ECO:0000256" key="1">
    <source>
        <dbReference type="ARBA" id="ARBA00004196"/>
    </source>
</evidence>
<dbReference type="OrthoDB" id="5729110at2"/>
<comment type="caution">
    <text evidence="5">The sequence shown here is derived from an EMBL/GenBank/DDBJ whole genome shotgun (WGS) entry which is preliminary data.</text>
</comment>
<evidence type="ECO:0000313" key="6">
    <source>
        <dbReference type="Proteomes" id="UP000191905"/>
    </source>
</evidence>
<dbReference type="Proteomes" id="UP000191905">
    <property type="component" value="Unassembled WGS sequence"/>
</dbReference>
<comment type="subcellular location">
    <subcellularLocation>
        <location evidence="1">Cell envelope</location>
    </subcellularLocation>
</comment>
<dbReference type="Pfam" id="PF09375">
    <property type="entry name" value="Peptidase_M75"/>
    <property type="match status" value="1"/>
</dbReference>
<dbReference type="Gene3D" id="1.20.1420.20">
    <property type="entry name" value="M75 peptidase, HXXE motif"/>
    <property type="match status" value="1"/>
</dbReference>
<name>A0A1V8RTH6_9HYPH</name>
<dbReference type="RefSeq" id="WP_080918749.1">
    <property type="nucleotide sequence ID" value="NZ_MDET01000007.1"/>
</dbReference>
<feature type="signal peptide" evidence="3">
    <location>
        <begin position="1"/>
        <end position="23"/>
    </location>
</feature>
<dbReference type="STRING" id="1873176.BFN67_13975"/>
<sequence>MPKRFALALVLPLLLDAAPPASAAVQASDVISRAVDGFIRPAYAALSENAAAMSGGMDALCAKPSRQDLDAARKDYAALVGAWSKVEFIRFGPITKDNRLERILFWPDRKSIGLRQVQAALASQDSTATDPASIAGKSVAMQGLGALEFVLYGTGADDLAGKAGTYRCAYGRTIAGNIEKMAAEVSVEWHAPDGFATVWKQSGPDNAIYRDGNEAVTELMGVFIDGLEMIRDVRVKGFLSANPDDDRPKGAIYWRSTQTAASLAANLEGMAELFKASELGEALPPEAGWMAQSVDILLTNGIADAKAASGPIKDVLADPARRARLEHYALVTSSLSALIGTRMSAEFGLTAGFSSLDGD</sequence>
<dbReference type="InterPro" id="IPR034984">
    <property type="entry name" value="Imelysin-like_IPPA"/>
</dbReference>
<accession>A0A1V8RTH6</accession>
<keyword evidence="6" id="KW-1185">Reference proteome</keyword>
<feature type="domain" description="Imelysin-like" evidence="4">
    <location>
        <begin position="39"/>
        <end position="329"/>
    </location>
</feature>
<evidence type="ECO:0000313" key="5">
    <source>
        <dbReference type="EMBL" id="OQM76487.1"/>
    </source>
</evidence>
<dbReference type="InterPro" id="IPR038352">
    <property type="entry name" value="Imelysin_sf"/>
</dbReference>
<gene>
    <name evidence="5" type="ORF">BFN67_13975</name>
</gene>
<reference evidence="5 6" key="1">
    <citation type="journal article" date="2016" name="Int. J. Syst. Evol. Microbiol.">
        <title>Pseudaminobacter manganicus sp. nov., isolated from sludge of a manganese mine.</title>
        <authorList>
            <person name="Li J."/>
            <person name="Huang J."/>
            <person name="Liao S."/>
            <person name="Wang G."/>
        </authorList>
    </citation>
    <scope>NUCLEOTIDE SEQUENCE [LARGE SCALE GENOMIC DNA]</scope>
    <source>
        <strain evidence="5 6">JH-7</strain>
    </source>
</reference>
<dbReference type="AlphaFoldDB" id="A0A1V8RTH6"/>
<feature type="chain" id="PRO_5012799795" evidence="3">
    <location>
        <begin position="24"/>
        <end position="359"/>
    </location>
</feature>
<organism evidence="5 6">
    <name type="scientific">Manganibacter manganicus</name>
    <dbReference type="NCBI Taxonomy" id="1873176"/>
    <lineage>
        <taxon>Bacteria</taxon>
        <taxon>Pseudomonadati</taxon>
        <taxon>Pseudomonadota</taxon>
        <taxon>Alphaproteobacteria</taxon>
        <taxon>Hyphomicrobiales</taxon>
        <taxon>Phyllobacteriaceae</taxon>
        <taxon>Manganibacter</taxon>
    </lineage>
</organism>
<proteinExistence type="predicted"/>
<dbReference type="EMBL" id="MDET01000007">
    <property type="protein sequence ID" value="OQM76487.1"/>
    <property type="molecule type" value="Genomic_DNA"/>
</dbReference>
<keyword evidence="2 3" id="KW-0732">Signal</keyword>
<protein>
    <submittedName>
        <fullName evidence="5">Peptidase M75, Imelysin</fullName>
    </submittedName>
</protein>
<dbReference type="CDD" id="cd14659">
    <property type="entry name" value="Imelysin-like_IPPA"/>
    <property type="match status" value="1"/>
</dbReference>